<name>A0ABQ0J030_GLUTH</name>
<keyword evidence="2" id="KW-1185">Reference proteome</keyword>
<accession>A0ABQ0J030</accession>
<proteinExistence type="predicted"/>
<evidence type="ECO:0000313" key="1">
    <source>
        <dbReference type="EMBL" id="GAD27153.1"/>
    </source>
</evidence>
<evidence type="ECO:0000313" key="2">
    <source>
        <dbReference type="Proteomes" id="UP000018209"/>
    </source>
</evidence>
<evidence type="ECO:0008006" key="3">
    <source>
        <dbReference type="Google" id="ProtNLM"/>
    </source>
</evidence>
<organism evidence="1 2">
    <name type="scientific">Gluconobacter thailandicus NBRC 3257</name>
    <dbReference type="NCBI Taxonomy" id="1381097"/>
    <lineage>
        <taxon>Bacteria</taxon>
        <taxon>Pseudomonadati</taxon>
        <taxon>Pseudomonadota</taxon>
        <taxon>Alphaproteobacteria</taxon>
        <taxon>Acetobacterales</taxon>
        <taxon>Acetobacteraceae</taxon>
        <taxon>Gluconobacter</taxon>
    </lineage>
</organism>
<gene>
    <name evidence="1" type="ORF">NBRC3257_2152</name>
</gene>
<dbReference type="EMBL" id="BASM01000026">
    <property type="protein sequence ID" value="GAD27153.1"/>
    <property type="molecule type" value="Genomic_DNA"/>
</dbReference>
<reference evidence="1 2" key="1">
    <citation type="submission" date="2013-08" db="EMBL/GenBank/DDBJ databases">
        <title>Gluconobacter thailandicus NBRC 3257 whole genome sequence.</title>
        <authorList>
            <person name="Matsutani M."/>
            <person name="Yakushi T."/>
            <person name="Matsushita K."/>
        </authorList>
    </citation>
    <scope>NUCLEOTIDE SEQUENCE [LARGE SCALE GENOMIC DNA]</scope>
    <source>
        <strain evidence="1 2">NBRC 3257</strain>
    </source>
</reference>
<protein>
    <recommendedName>
        <fullName evidence="3">Transposase</fullName>
    </recommendedName>
</protein>
<comment type="caution">
    <text evidence="1">The sequence shown here is derived from an EMBL/GenBank/DDBJ whole genome shotgun (WGS) entry which is preliminary data.</text>
</comment>
<dbReference type="Proteomes" id="UP000018209">
    <property type="component" value="Unassembled WGS sequence"/>
</dbReference>
<sequence length="41" mass="4539">MPVCLGKFRAGRLAIFWQRPLNKSAVSQSSSGLVKSLKDDF</sequence>